<proteinExistence type="predicted"/>
<keyword evidence="2" id="KW-1185">Reference proteome</keyword>
<dbReference type="AlphaFoldDB" id="A0A3R5UGY6"/>
<organism evidence="1 2">
    <name type="scientific">Clostridium manihotivorum</name>
    <dbReference type="NCBI Taxonomy" id="2320868"/>
    <lineage>
        <taxon>Bacteria</taxon>
        <taxon>Bacillati</taxon>
        <taxon>Bacillota</taxon>
        <taxon>Clostridia</taxon>
        <taxon>Eubacteriales</taxon>
        <taxon>Clostridiaceae</taxon>
        <taxon>Clostridium</taxon>
    </lineage>
</organism>
<protein>
    <submittedName>
        <fullName evidence="1">Uncharacterized protein</fullName>
    </submittedName>
</protein>
<dbReference type="RefSeq" id="WP_128214199.1">
    <property type="nucleotide sequence ID" value="NZ_CP025746.1"/>
</dbReference>
<dbReference type="KEGG" id="cmah:C1I91_18495"/>
<evidence type="ECO:0000313" key="1">
    <source>
        <dbReference type="EMBL" id="QAA33476.1"/>
    </source>
</evidence>
<gene>
    <name evidence="1" type="ORF">C1I91_18495</name>
</gene>
<name>A0A3R5UGY6_9CLOT</name>
<dbReference type="EMBL" id="CP025746">
    <property type="protein sequence ID" value="QAA33476.1"/>
    <property type="molecule type" value="Genomic_DNA"/>
</dbReference>
<evidence type="ECO:0000313" key="2">
    <source>
        <dbReference type="Proteomes" id="UP000286268"/>
    </source>
</evidence>
<sequence>MIRKIKQISNFEGGGQRDKALSLTVFNTLVKFNRYAGGAYDGEQNNYEDKVAQLIIDIDTGKVIDVLYPNFYYLYGYRTYTITKPYQQQYGIDVNQ</sequence>
<dbReference type="Proteomes" id="UP000286268">
    <property type="component" value="Chromosome"/>
</dbReference>
<accession>A0A3R5UGY6</accession>
<dbReference type="OrthoDB" id="2034316at2"/>
<reference evidence="1 2" key="1">
    <citation type="submission" date="2018-01" db="EMBL/GenBank/DDBJ databases">
        <title>Genome Sequencing and Assembly of Anaerobacter polyendosporus strain CT4.</title>
        <authorList>
            <person name="Tachaapaikoon C."/>
            <person name="Sutheeworapong S."/>
            <person name="Jenjaroenpun P."/>
            <person name="Wongsurawat T."/>
            <person name="Nookeaw I."/>
            <person name="Cheawchanlertfa P."/>
            <person name="Kosugi A."/>
            <person name="Cheevadhanarak S."/>
            <person name="Ratanakhanokchai K."/>
        </authorList>
    </citation>
    <scope>NUCLEOTIDE SEQUENCE [LARGE SCALE GENOMIC DNA]</scope>
    <source>
        <strain evidence="1 2">CT4</strain>
    </source>
</reference>